<evidence type="ECO:0000256" key="3">
    <source>
        <dbReference type="ARBA" id="ARBA00022723"/>
    </source>
</evidence>
<dbReference type="InterPro" id="IPR048445">
    <property type="entry name" value="DncV-like_NTFase"/>
</dbReference>
<comment type="caution">
    <text evidence="12">The sequence shown here is derived from an EMBL/GenBank/DDBJ whole genome shotgun (WGS) entry which is preliminary data.</text>
</comment>
<keyword evidence="3" id="KW-0479">Metal-binding</keyword>
<dbReference type="GO" id="GO:0016779">
    <property type="term" value="F:nucleotidyltransferase activity"/>
    <property type="evidence" value="ECO:0007669"/>
    <property type="project" value="UniProtKB-KW"/>
</dbReference>
<dbReference type="Pfam" id="PF21654">
    <property type="entry name" value="DncV-like_NTFase"/>
    <property type="match status" value="1"/>
</dbReference>
<evidence type="ECO:0000256" key="4">
    <source>
        <dbReference type="ARBA" id="ARBA00022741"/>
    </source>
</evidence>
<feature type="domain" description="Cyclic GMP-AMP synthase DncV-like nucleotidyltransferase" evidence="11">
    <location>
        <begin position="38"/>
        <end position="124"/>
    </location>
</feature>
<name>A0A7W6H5S1_9HYPH</name>
<evidence type="ECO:0000256" key="2">
    <source>
        <dbReference type="ARBA" id="ARBA00022695"/>
    </source>
</evidence>
<keyword evidence="1" id="KW-0808">Transferase</keyword>
<evidence type="ECO:0000256" key="10">
    <source>
        <dbReference type="ARBA" id="ARBA00048304"/>
    </source>
</evidence>
<evidence type="ECO:0000256" key="8">
    <source>
        <dbReference type="ARBA" id="ARBA00023118"/>
    </source>
</evidence>
<protein>
    <recommendedName>
        <fullName evidence="9">Cyclic GMP-AMP synthase</fullName>
    </recommendedName>
</protein>
<evidence type="ECO:0000256" key="5">
    <source>
        <dbReference type="ARBA" id="ARBA00022840"/>
    </source>
</evidence>
<dbReference type="GO" id="GO:0051607">
    <property type="term" value="P:defense response to virus"/>
    <property type="evidence" value="ECO:0007669"/>
    <property type="project" value="UniProtKB-KW"/>
</dbReference>
<evidence type="ECO:0000259" key="11">
    <source>
        <dbReference type="Pfam" id="PF21654"/>
    </source>
</evidence>
<keyword evidence="5" id="KW-0067">ATP-binding</keyword>
<dbReference type="EMBL" id="JACIEK010000008">
    <property type="protein sequence ID" value="MBB3999097.1"/>
    <property type="molecule type" value="Genomic_DNA"/>
</dbReference>
<dbReference type="GO" id="GO:0046872">
    <property type="term" value="F:metal ion binding"/>
    <property type="evidence" value="ECO:0007669"/>
    <property type="project" value="UniProtKB-KW"/>
</dbReference>
<sequence length="380" mass="42443">MAEELEIPPSRYEQADSRFHSLGDWFGRPESTIHHYDPQIYVQGSFRLGTAIRPWTEAEDYDVDSVCVLRLLDKGSITQAQLKWLVGYEIELYAKAHGMAKPVREGRRCWVLEYADGAQFHMDIVPAVPNEADQRALLQRHMLDAAVAKTAVAITDREDVGYRILTRDWPRSNPKAYSEWFRAKVVAVEAKRRKDGIRAEVENMPTFRIRTPLQSAVMILKRHRDRMFAKRPDERPISVIITTLAAHAYGGELTIGKALVSILSRMDQFIETVNGVDYIKNPTDPLENFADKWGKHPERKAAFHEWLRQARADFYNAAVMTAKQDMAKAVQDRVGVGLAERARARAVGIGAPAFLSGTAIGSAAAASSGSVRAAGGGRNA</sequence>
<evidence type="ECO:0000313" key="13">
    <source>
        <dbReference type="Proteomes" id="UP000542776"/>
    </source>
</evidence>
<comment type="catalytic activity">
    <reaction evidence="10">
        <text>GTP + ATP = 3',3'-cGAMP + 2 diphosphate</text>
        <dbReference type="Rhea" id="RHEA:35647"/>
        <dbReference type="ChEBI" id="CHEBI:30616"/>
        <dbReference type="ChEBI" id="CHEBI:33019"/>
        <dbReference type="ChEBI" id="CHEBI:37565"/>
        <dbReference type="ChEBI" id="CHEBI:71501"/>
    </reaction>
    <physiologicalReaction direction="left-to-right" evidence="10">
        <dbReference type="Rhea" id="RHEA:35648"/>
    </physiologicalReaction>
</comment>
<keyword evidence="6" id="KW-0460">Magnesium</keyword>
<dbReference type="Proteomes" id="UP000542776">
    <property type="component" value="Unassembled WGS sequence"/>
</dbReference>
<dbReference type="InterPro" id="IPR006116">
    <property type="entry name" value="NT_2-5OAS_ClassI-CCAase"/>
</dbReference>
<keyword evidence="13" id="KW-1185">Reference proteome</keyword>
<dbReference type="CDD" id="cd05400">
    <property type="entry name" value="NT_2-5OAS_ClassI-CCAase"/>
    <property type="match status" value="1"/>
</dbReference>
<evidence type="ECO:0000313" key="12">
    <source>
        <dbReference type="EMBL" id="MBB3999097.1"/>
    </source>
</evidence>
<keyword evidence="8" id="KW-0051">Antiviral defense</keyword>
<dbReference type="AlphaFoldDB" id="A0A7W6H5S1"/>
<dbReference type="RefSeq" id="WP_246393169.1">
    <property type="nucleotide sequence ID" value="NZ_JACIEK010000008.1"/>
</dbReference>
<dbReference type="GO" id="GO:0009117">
    <property type="term" value="P:nucleotide metabolic process"/>
    <property type="evidence" value="ECO:0007669"/>
    <property type="project" value="UniProtKB-KW"/>
</dbReference>
<proteinExistence type="predicted"/>
<keyword evidence="2" id="KW-0548">Nucleotidyltransferase</keyword>
<evidence type="ECO:0000256" key="1">
    <source>
        <dbReference type="ARBA" id="ARBA00022679"/>
    </source>
</evidence>
<evidence type="ECO:0000256" key="6">
    <source>
        <dbReference type="ARBA" id="ARBA00022842"/>
    </source>
</evidence>
<organism evidence="12 13">
    <name type="scientific">Aureimonas pseudogalii</name>
    <dbReference type="NCBI Taxonomy" id="1744844"/>
    <lineage>
        <taxon>Bacteria</taxon>
        <taxon>Pseudomonadati</taxon>
        <taxon>Pseudomonadota</taxon>
        <taxon>Alphaproteobacteria</taxon>
        <taxon>Hyphomicrobiales</taxon>
        <taxon>Aurantimonadaceae</taxon>
        <taxon>Aureimonas</taxon>
    </lineage>
</organism>
<keyword evidence="4" id="KW-0547">Nucleotide-binding</keyword>
<reference evidence="12 13" key="1">
    <citation type="submission" date="2020-08" db="EMBL/GenBank/DDBJ databases">
        <title>Genomic Encyclopedia of Type Strains, Phase IV (KMG-IV): sequencing the most valuable type-strain genomes for metagenomic binning, comparative biology and taxonomic classification.</title>
        <authorList>
            <person name="Goeker M."/>
        </authorList>
    </citation>
    <scope>NUCLEOTIDE SEQUENCE [LARGE SCALE GENOMIC DNA]</scope>
    <source>
        <strain evidence="12 13">DSM 102238</strain>
    </source>
</reference>
<keyword evidence="7" id="KW-0546">Nucleotide metabolism</keyword>
<accession>A0A7W6H5S1</accession>
<gene>
    <name evidence="12" type="ORF">GGR04_002956</name>
</gene>
<dbReference type="GO" id="GO:0005524">
    <property type="term" value="F:ATP binding"/>
    <property type="evidence" value="ECO:0007669"/>
    <property type="project" value="UniProtKB-KW"/>
</dbReference>
<evidence type="ECO:0000256" key="9">
    <source>
        <dbReference type="ARBA" id="ARBA00044145"/>
    </source>
</evidence>
<evidence type="ECO:0000256" key="7">
    <source>
        <dbReference type="ARBA" id="ARBA00023080"/>
    </source>
</evidence>